<sequence>MVGFVGCGVNASPKRNQTDPKVREDVMKSLLTGYLTRLTSRREIQGLSVMSVRNVIKTDGKRASGKASEGKRTTSTIPRKREELLKWNGWGYKDSKFVLREDKELISFTGNRYAIGNADLPYFLEWVKNKFNLSAQTLEESKNGAKSLPKPEDYPKPVVDDEFMQKLNERHLMYSLDGLDRLVRSHGHALHDIIHIRELNFKKQRIPDLVVWPEKHEDVVFIVNEANLRNIVLIPFGGGTSVSWAVSCPEHETRMFVSLDTSQMNNLLWLDEENLVACFESGIVGQDLERVLRAKGYTSGHEPDSFEFSSLGGWVATRASGMKKNTYGNIEDLLVSVKMVTPMGVLQKKCQVPRMSCGPDFNHVILGSEGTLGVITEVIIKIRPVPKSRKYGSIVFPNFELGFHAVREIARNRYQPSSIRLMDNEQFKFGQSLRPASSYLGLVTEGLKKMYITKIKGFDPNQMCVTTLLFEGDEKEIEIQEKRIYKIAVQFGGIPAGEKNGERGYTLTFVIAYIRDFALDFKIFAESFETSVPWDRALPLCKNVKHRVSEECAKHGIKYFLISARVTQSYDVGCCIYFYFGFNGVGVDNPMECYGEIEDSAREEILAVGGSISHHHGVGKVRARWYPQQVSELGVELYKLTKSQLDPKNIFANGNLITLHSHL</sequence>
<evidence type="ECO:0000256" key="6">
    <source>
        <dbReference type="ARBA" id="ARBA00022630"/>
    </source>
</evidence>
<keyword evidence="13" id="KW-0444">Lipid biosynthesis</keyword>
<reference evidence="16 17" key="1">
    <citation type="submission" date="2023-10" db="EMBL/GenBank/DDBJ databases">
        <title>Genomes of two closely related lineages of the louse Polyplax serrata with different host specificities.</title>
        <authorList>
            <person name="Martinu J."/>
            <person name="Tarabai H."/>
            <person name="Stefka J."/>
            <person name="Hypsa V."/>
        </authorList>
    </citation>
    <scope>NUCLEOTIDE SEQUENCE [LARGE SCALE GENOMIC DNA]</scope>
    <source>
        <strain evidence="16">HR10_N</strain>
    </source>
</reference>
<proteinExistence type="inferred from homology"/>
<feature type="active site" description="Proton donor/acceptor" evidence="9">
    <location>
        <position position="577"/>
    </location>
</feature>
<dbReference type="Gene3D" id="3.30.465.10">
    <property type="match status" value="1"/>
</dbReference>
<evidence type="ECO:0000256" key="1">
    <source>
        <dbReference type="ARBA" id="ARBA00004275"/>
    </source>
</evidence>
<name>A0AAN8SDF1_POLSC</name>
<evidence type="ECO:0000256" key="10">
    <source>
        <dbReference type="PIRSR" id="PIRSR625650-2"/>
    </source>
</evidence>
<feature type="site" description="Important for enzyme activity" evidence="12">
    <location>
        <position position="420"/>
    </location>
</feature>
<dbReference type="InterPro" id="IPR016169">
    <property type="entry name" value="FAD-bd_PCMH_sub2"/>
</dbReference>
<evidence type="ECO:0000313" key="16">
    <source>
        <dbReference type="EMBL" id="KAK6643327.1"/>
    </source>
</evidence>
<gene>
    <name evidence="16" type="ORF">RUM43_004832</name>
</gene>
<feature type="domain" description="FAD-binding PCMH-type" evidence="15">
    <location>
        <begin position="203"/>
        <end position="385"/>
    </location>
</feature>
<dbReference type="GO" id="GO:0005777">
    <property type="term" value="C:peroxisome"/>
    <property type="evidence" value="ECO:0007669"/>
    <property type="project" value="UniProtKB-SubCell"/>
</dbReference>
<dbReference type="EC" id="2.5.1.26" evidence="5 13"/>
<dbReference type="PANTHER" id="PTHR46568">
    <property type="entry name" value="ALKYLDIHYDROXYACETONEPHOSPHATE SYNTHASE, PEROXISOMAL"/>
    <property type="match status" value="1"/>
</dbReference>
<dbReference type="Gene3D" id="3.30.160.650">
    <property type="match status" value="1"/>
</dbReference>
<keyword evidence="13" id="KW-0808">Transferase</keyword>
<dbReference type="PANTHER" id="PTHR46568:SF1">
    <property type="entry name" value="ALKYLDIHYDROXYACETONEPHOSPHATE SYNTHASE, PEROXISOMAL"/>
    <property type="match status" value="1"/>
</dbReference>
<comment type="caution">
    <text evidence="16">The sequence shown here is derived from an EMBL/GenBank/DDBJ whole genome shotgun (WGS) entry which is preliminary data.</text>
</comment>
<dbReference type="Gene3D" id="3.30.70.3450">
    <property type="match status" value="1"/>
</dbReference>
<feature type="binding site" evidence="10">
    <location>
        <position position="515"/>
    </location>
    <ligand>
        <name>substrate</name>
    </ligand>
</feature>
<comment type="pathway">
    <text evidence="2 13">Glycerolipid metabolism; ether lipid biosynthesis.</text>
</comment>
<dbReference type="Gene3D" id="3.30.43.10">
    <property type="entry name" value="Uridine Diphospho-n-acetylenolpyruvylglucosamine Reductase, domain 2"/>
    <property type="match status" value="1"/>
</dbReference>
<evidence type="ECO:0000256" key="9">
    <source>
        <dbReference type="PIRSR" id="PIRSR625650-1"/>
    </source>
</evidence>
<dbReference type="SUPFAM" id="SSF55103">
    <property type="entry name" value="FAD-linked oxidases, C-terminal domain"/>
    <property type="match status" value="1"/>
</dbReference>
<feature type="binding site" evidence="11">
    <location>
        <begin position="317"/>
        <end position="320"/>
    </location>
    <ligand>
        <name>FAD</name>
        <dbReference type="ChEBI" id="CHEBI:57692"/>
    </ligand>
</feature>
<feature type="binding site" evidence="11">
    <location>
        <begin position="235"/>
        <end position="241"/>
    </location>
    <ligand>
        <name>FAD</name>
        <dbReference type="ChEBI" id="CHEBI:57692"/>
    </ligand>
</feature>
<evidence type="ECO:0000256" key="14">
    <source>
        <dbReference type="SAM" id="MobiDB-lite"/>
    </source>
</evidence>
<evidence type="ECO:0000256" key="12">
    <source>
        <dbReference type="PIRSR" id="PIRSR625650-4"/>
    </source>
</evidence>
<dbReference type="InterPro" id="IPR025650">
    <property type="entry name" value="Alkyl-DHAP_Synthase"/>
</dbReference>
<dbReference type="EMBL" id="JAWJWE010000002">
    <property type="protein sequence ID" value="KAK6643327.1"/>
    <property type="molecule type" value="Genomic_DNA"/>
</dbReference>
<organism evidence="16 17">
    <name type="scientific">Polyplax serrata</name>
    <name type="common">Common mouse louse</name>
    <dbReference type="NCBI Taxonomy" id="468196"/>
    <lineage>
        <taxon>Eukaryota</taxon>
        <taxon>Metazoa</taxon>
        <taxon>Ecdysozoa</taxon>
        <taxon>Arthropoda</taxon>
        <taxon>Hexapoda</taxon>
        <taxon>Insecta</taxon>
        <taxon>Pterygota</taxon>
        <taxon>Neoptera</taxon>
        <taxon>Paraneoptera</taxon>
        <taxon>Psocodea</taxon>
        <taxon>Troctomorpha</taxon>
        <taxon>Phthiraptera</taxon>
        <taxon>Anoplura</taxon>
        <taxon>Polyplacidae</taxon>
        <taxon>Polyplax</taxon>
    </lineage>
</organism>
<evidence type="ECO:0000256" key="5">
    <source>
        <dbReference type="ARBA" id="ARBA00012385"/>
    </source>
</evidence>
<evidence type="ECO:0000256" key="7">
    <source>
        <dbReference type="ARBA" id="ARBA00022827"/>
    </source>
</evidence>
<dbReference type="InterPro" id="IPR016166">
    <property type="entry name" value="FAD-bd_PCMH"/>
</dbReference>
<dbReference type="InterPro" id="IPR016171">
    <property type="entry name" value="Vanillyl_alc_oxidase_C-sub2"/>
</dbReference>
<keyword evidence="7 11" id="KW-0274">FAD</keyword>
<dbReference type="InterPro" id="IPR016164">
    <property type="entry name" value="FAD-linked_Oxase-like_C"/>
</dbReference>
<comment type="subcellular location">
    <subcellularLocation>
        <location evidence="1 13">Peroxisome</location>
    </subcellularLocation>
</comment>
<evidence type="ECO:0000313" key="17">
    <source>
        <dbReference type="Proteomes" id="UP001372834"/>
    </source>
</evidence>
<dbReference type="SUPFAM" id="SSF56176">
    <property type="entry name" value="FAD-binding/transporter-associated domain-like"/>
    <property type="match status" value="1"/>
</dbReference>
<dbReference type="AlphaFoldDB" id="A0AAN8SDF1"/>
<keyword evidence="8 13" id="KW-0576">Peroxisome</keyword>
<evidence type="ECO:0000259" key="15">
    <source>
        <dbReference type="PROSITE" id="PS51387"/>
    </source>
</evidence>
<comment type="similarity">
    <text evidence="3 13">Belongs to the FAD-binding oxidoreductase/transferase type 4 family.</text>
</comment>
<comment type="subunit">
    <text evidence="4 13">Homodimer.</text>
</comment>
<evidence type="ECO:0000256" key="13">
    <source>
        <dbReference type="RuleBase" id="RU363113"/>
    </source>
</evidence>
<dbReference type="PROSITE" id="PS51387">
    <property type="entry name" value="FAD_PCMH"/>
    <property type="match status" value="1"/>
</dbReference>
<dbReference type="Gene3D" id="1.10.45.10">
    <property type="entry name" value="Vanillyl-alcohol Oxidase, Chain A, domain 4"/>
    <property type="match status" value="1"/>
</dbReference>
<keyword evidence="6 13" id="KW-0285">Flavoprotein</keyword>
<evidence type="ECO:0000256" key="4">
    <source>
        <dbReference type="ARBA" id="ARBA00011738"/>
    </source>
</evidence>
<keyword evidence="13" id="KW-0443">Lipid metabolism</keyword>
<dbReference type="InterPro" id="IPR016167">
    <property type="entry name" value="FAD-bd_PCMH_sub1"/>
</dbReference>
<feature type="region of interest" description="Disordered" evidence="14">
    <location>
        <begin position="1"/>
        <end position="20"/>
    </location>
</feature>
<evidence type="ECO:0000256" key="3">
    <source>
        <dbReference type="ARBA" id="ARBA00008000"/>
    </source>
</evidence>
<evidence type="ECO:0000256" key="2">
    <source>
        <dbReference type="ARBA" id="ARBA00004670"/>
    </source>
</evidence>
<evidence type="ECO:0000256" key="8">
    <source>
        <dbReference type="ARBA" id="ARBA00023140"/>
    </source>
</evidence>
<dbReference type="InterPro" id="IPR004113">
    <property type="entry name" value="FAD-bd_oxidored_4_C"/>
</dbReference>
<dbReference type="GO" id="GO:0071949">
    <property type="term" value="F:FAD binding"/>
    <property type="evidence" value="ECO:0007669"/>
    <property type="project" value="InterPro"/>
</dbReference>
<dbReference type="Gene3D" id="3.30.300.330">
    <property type="match status" value="1"/>
</dbReference>
<dbReference type="Proteomes" id="UP001372834">
    <property type="component" value="Unassembled WGS sequence"/>
</dbReference>
<protein>
    <recommendedName>
        <fullName evidence="5 13">Alkylglycerone-phosphate synthase</fullName>
        <shortName evidence="13">Alkyl-DHAP synthase</shortName>
        <ecNumber evidence="5 13">2.5.1.26</ecNumber>
    </recommendedName>
</protein>
<evidence type="ECO:0000256" key="11">
    <source>
        <dbReference type="PIRSR" id="PIRSR625650-3"/>
    </source>
</evidence>
<dbReference type="Pfam" id="PF01565">
    <property type="entry name" value="FAD_binding_4"/>
    <property type="match status" value="1"/>
</dbReference>
<comment type="catalytic activity">
    <reaction evidence="13">
        <text>a long chain fatty alcohol + a 1-acylglycerone 3-phosphate = a 1-O-alkylglycerone 3-phosphate + a long-chain fatty acid + H(+)</text>
        <dbReference type="Rhea" id="RHEA:36171"/>
        <dbReference type="ChEBI" id="CHEBI:15378"/>
        <dbReference type="ChEBI" id="CHEBI:17135"/>
        <dbReference type="ChEBI" id="CHEBI:57534"/>
        <dbReference type="ChEBI" id="CHEBI:57560"/>
        <dbReference type="ChEBI" id="CHEBI:73315"/>
        <dbReference type="EC" id="2.5.1.26"/>
    </reaction>
</comment>
<dbReference type="GO" id="GO:0008609">
    <property type="term" value="F:alkylglycerone-phosphate synthase activity"/>
    <property type="evidence" value="ECO:0007669"/>
    <property type="project" value="UniProtKB-EC"/>
</dbReference>
<dbReference type="InterPro" id="IPR006094">
    <property type="entry name" value="Oxid_FAD_bind_N"/>
</dbReference>
<dbReference type="Pfam" id="PF02913">
    <property type="entry name" value="FAD-oxidase_C"/>
    <property type="match status" value="1"/>
</dbReference>
<accession>A0AAN8SDF1</accession>
<comment type="function">
    <text evidence="13">Catalyzes the exchange of an acyl for a long-chain alkyl group and the formation of the ether bond in the biosynthesis of ether phospholipids.</text>
</comment>
<dbReference type="InterPro" id="IPR036318">
    <property type="entry name" value="FAD-bd_PCMH-like_sf"/>
</dbReference>
<comment type="cofactor">
    <cofactor evidence="11 13">
        <name>FAD</name>
        <dbReference type="ChEBI" id="CHEBI:57692"/>
    </cofactor>
</comment>
<feature type="binding site" evidence="11">
    <location>
        <begin position="369"/>
        <end position="375"/>
    </location>
    <ligand>
        <name>FAD</name>
        <dbReference type="ChEBI" id="CHEBI:57692"/>
    </ligand>
</feature>
<dbReference type="GO" id="GO:0008610">
    <property type="term" value="P:lipid biosynthetic process"/>
    <property type="evidence" value="ECO:0007669"/>
    <property type="project" value="InterPro"/>
</dbReference>